<dbReference type="GO" id="GO:0022857">
    <property type="term" value="F:transmembrane transporter activity"/>
    <property type="evidence" value="ECO:0007669"/>
    <property type="project" value="InterPro"/>
</dbReference>
<comment type="caution">
    <text evidence="2">The sequence shown here is derived from an EMBL/GenBank/DDBJ whole genome shotgun (WGS) entry which is preliminary data.</text>
</comment>
<gene>
    <name evidence="2" type="ORF">ENL21_02195</name>
</gene>
<dbReference type="Proteomes" id="UP000886111">
    <property type="component" value="Unassembled WGS sequence"/>
</dbReference>
<keyword evidence="1" id="KW-0472">Membrane</keyword>
<reference evidence="2" key="1">
    <citation type="journal article" date="2020" name="mSystems">
        <title>Genome- and Community-Level Interaction Insights into Carbon Utilization and Element Cycling Functions of Hydrothermarchaeota in Hydrothermal Sediment.</title>
        <authorList>
            <person name="Zhou Z."/>
            <person name="Liu Y."/>
            <person name="Xu W."/>
            <person name="Pan J."/>
            <person name="Luo Z.H."/>
            <person name="Li M."/>
        </authorList>
    </citation>
    <scope>NUCLEOTIDE SEQUENCE [LARGE SCALE GENOMIC DNA]</scope>
    <source>
        <strain evidence="2">HyVt-76</strain>
    </source>
</reference>
<protein>
    <submittedName>
        <fullName evidence="2">Efflux RND transporter permease subunit</fullName>
    </submittedName>
</protein>
<feature type="transmembrane region" description="Helical" evidence="1">
    <location>
        <begin position="12"/>
        <end position="34"/>
    </location>
</feature>
<evidence type="ECO:0000313" key="2">
    <source>
        <dbReference type="EMBL" id="HHE54563.1"/>
    </source>
</evidence>
<organism evidence="2">
    <name type="scientific">Caldithrix abyssi</name>
    <dbReference type="NCBI Taxonomy" id="187145"/>
    <lineage>
        <taxon>Bacteria</taxon>
        <taxon>Pseudomonadati</taxon>
        <taxon>Calditrichota</taxon>
        <taxon>Calditrichia</taxon>
        <taxon>Calditrichales</taxon>
        <taxon>Calditrichaceae</taxon>
        <taxon>Caldithrix</taxon>
    </lineage>
</organism>
<dbReference type="PRINTS" id="PR00702">
    <property type="entry name" value="ACRIFLAVINRP"/>
</dbReference>
<feature type="non-terminal residue" evidence="2">
    <location>
        <position position="44"/>
    </location>
</feature>
<dbReference type="AlphaFoldDB" id="A0A7V5LI21"/>
<sequence>MNLPKLFVDRPITTIMVFLGILAVGLVSLVKLPIDLFPDIENPV</sequence>
<dbReference type="EMBL" id="DRTD01000160">
    <property type="protein sequence ID" value="HHE54563.1"/>
    <property type="molecule type" value="Genomic_DNA"/>
</dbReference>
<keyword evidence="1" id="KW-1133">Transmembrane helix</keyword>
<dbReference type="Gene3D" id="1.20.1640.10">
    <property type="entry name" value="Multidrug efflux transporter AcrB transmembrane domain"/>
    <property type="match status" value="1"/>
</dbReference>
<dbReference type="Pfam" id="PF00873">
    <property type="entry name" value="ACR_tran"/>
    <property type="match status" value="1"/>
</dbReference>
<accession>A0A7V5LI21</accession>
<keyword evidence="1" id="KW-0812">Transmembrane</keyword>
<dbReference type="GO" id="GO:0016020">
    <property type="term" value="C:membrane"/>
    <property type="evidence" value="ECO:0007669"/>
    <property type="project" value="InterPro"/>
</dbReference>
<evidence type="ECO:0000256" key="1">
    <source>
        <dbReference type="SAM" id="Phobius"/>
    </source>
</evidence>
<dbReference type="InterPro" id="IPR001036">
    <property type="entry name" value="Acrflvin-R"/>
</dbReference>
<name>A0A7V5LI21_CALAY</name>
<proteinExistence type="predicted"/>